<proteinExistence type="predicted"/>
<name>B3EM35_CHLPB</name>
<dbReference type="HOGENOM" id="CLU_182838_0_0_10"/>
<dbReference type="EMBL" id="CP001101">
    <property type="protein sequence ID" value="ACE03413.1"/>
    <property type="molecule type" value="Genomic_DNA"/>
</dbReference>
<keyword evidence="1" id="KW-0472">Membrane</keyword>
<dbReference type="STRING" id="331678.Cphamn1_0449"/>
<reference evidence="2" key="1">
    <citation type="submission" date="2008-06" db="EMBL/GenBank/DDBJ databases">
        <title>Complete sequence of Chlorobium phaeobacteroides BS1.</title>
        <authorList>
            <consortium name="US DOE Joint Genome Institute"/>
            <person name="Lucas S."/>
            <person name="Copeland A."/>
            <person name="Lapidus A."/>
            <person name="Glavina del Rio T."/>
            <person name="Dalin E."/>
            <person name="Tice H."/>
            <person name="Bruce D."/>
            <person name="Goodwin L."/>
            <person name="Pitluck S."/>
            <person name="Schmutz J."/>
            <person name="Larimer F."/>
            <person name="Land M."/>
            <person name="Hauser L."/>
            <person name="Kyrpides N."/>
            <person name="Ovchinnikova G."/>
            <person name="Li T."/>
            <person name="Liu Z."/>
            <person name="Zhao F."/>
            <person name="Overmann J."/>
            <person name="Bryant D.A."/>
            <person name="Richardson P."/>
        </authorList>
    </citation>
    <scope>NUCLEOTIDE SEQUENCE [LARGE SCALE GENOMIC DNA]</scope>
    <source>
        <strain evidence="2">BS1</strain>
    </source>
</reference>
<feature type="transmembrane region" description="Helical" evidence="1">
    <location>
        <begin position="12"/>
        <end position="29"/>
    </location>
</feature>
<sequence length="87" mass="9725">MEQFVTLLVENPLYLIIAVILSIAVLLLFLKKLLKLIVFVTALFILYLGYLYFIGENIPEVVHGVQQIVDSLLEKGADYVKELGGGD</sequence>
<organism evidence="2">
    <name type="scientific">Chlorobium phaeobacteroides (strain BS1)</name>
    <dbReference type="NCBI Taxonomy" id="331678"/>
    <lineage>
        <taxon>Bacteria</taxon>
        <taxon>Pseudomonadati</taxon>
        <taxon>Chlorobiota</taxon>
        <taxon>Chlorobiia</taxon>
        <taxon>Chlorobiales</taxon>
        <taxon>Chlorobiaceae</taxon>
        <taxon>Chlorobium/Pelodictyon group</taxon>
        <taxon>Chlorobium</taxon>
    </lineage>
</organism>
<evidence type="ECO:0000313" key="2">
    <source>
        <dbReference type="EMBL" id="ACE03413.1"/>
    </source>
</evidence>
<feature type="transmembrane region" description="Helical" evidence="1">
    <location>
        <begin position="36"/>
        <end position="55"/>
    </location>
</feature>
<protein>
    <submittedName>
        <fullName evidence="2">Uncharacterized protein</fullName>
    </submittedName>
</protein>
<gene>
    <name evidence="2" type="ordered locus">Cphamn1_0449</name>
</gene>
<evidence type="ECO:0000256" key="1">
    <source>
        <dbReference type="SAM" id="Phobius"/>
    </source>
</evidence>
<dbReference type="eggNOG" id="ENOG502ZK50">
    <property type="taxonomic scope" value="Bacteria"/>
</dbReference>
<keyword evidence="1" id="KW-0812">Transmembrane</keyword>
<accession>B3EM35</accession>
<dbReference type="AlphaFoldDB" id="B3EM35"/>
<dbReference type="KEGG" id="cpb:Cphamn1_0449"/>
<keyword evidence="1" id="KW-1133">Transmembrane helix</keyword>